<sequence>MAVRTETRVSGYHIYPNIIYFIIIFPGVIRSGVTIYRYDRIPDRSGTDVQPTVSYWWLYVRNDIWHDGVPDQFEMG</sequence>
<name>A0A897NR01_9EURY</name>
<feature type="transmembrane region" description="Helical" evidence="1">
    <location>
        <begin position="18"/>
        <end position="36"/>
    </location>
</feature>
<gene>
    <name evidence="2" type="ORF">HSBGL_2219</name>
</gene>
<keyword evidence="1" id="KW-1133">Transmembrane helix</keyword>
<evidence type="ECO:0000313" key="3">
    <source>
        <dbReference type="Proteomes" id="UP000663305"/>
    </source>
</evidence>
<proteinExistence type="predicted"/>
<protein>
    <submittedName>
        <fullName evidence="2">Uncharacterized protein</fullName>
    </submittedName>
</protein>
<evidence type="ECO:0000313" key="2">
    <source>
        <dbReference type="EMBL" id="QSG12626.1"/>
    </source>
</evidence>
<keyword evidence="1" id="KW-0472">Membrane</keyword>
<dbReference type="Proteomes" id="UP000663305">
    <property type="component" value="Chromosome"/>
</dbReference>
<keyword evidence="1" id="KW-0812">Transmembrane</keyword>
<reference evidence="2" key="1">
    <citation type="submission" date="2020-11" db="EMBL/GenBank/DDBJ databases">
        <title>Carbohydrate-dependent, anaerobic sulfur respiration: A novel catabolism in halophilic archaea.</title>
        <authorList>
            <person name="Sorokin D.Y."/>
            <person name="Messina E."/>
            <person name="Smedile F."/>
            <person name="La Cono V."/>
            <person name="Hallsworth J.E."/>
            <person name="Yakimov M.M."/>
        </authorList>
    </citation>
    <scope>NUCLEOTIDE SEQUENCE</scope>
    <source>
        <strain evidence="2">HSR-Bgl</strain>
    </source>
</reference>
<dbReference type="AlphaFoldDB" id="A0A897NR01"/>
<organism evidence="2 3">
    <name type="scientific">Halapricum desulfuricans</name>
    <dbReference type="NCBI Taxonomy" id="2841257"/>
    <lineage>
        <taxon>Archaea</taxon>
        <taxon>Methanobacteriati</taxon>
        <taxon>Methanobacteriota</taxon>
        <taxon>Stenosarchaea group</taxon>
        <taxon>Halobacteria</taxon>
        <taxon>Halobacteriales</taxon>
        <taxon>Haloarculaceae</taxon>
        <taxon>Halapricum</taxon>
    </lineage>
</organism>
<accession>A0A897NR01</accession>
<dbReference type="EMBL" id="CP064789">
    <property type="protein sequence ID" value="QSG12626.1"/>
    <property type="molecule type" value="Genomic_DNA"/>
</dbReference>
<evidence type="ECO:0000256" key="1">
    <source>
        <dbReference type="SAM" id="Phobius"/>
    </source>
</evidence>